<keyword evidence="4" id="KW-1185">Reference proteome</keyword>
<reference evidence="3 4" key="1">
    <citation type="journal article" date="2020" name="Nat. Food">
        <title>A phased Vanilla planifolia genome enables genetic improvement of flavour and production.</title>
        <authorList>
            <person name="Hasing T."/>
            <person name="Tang H."/>
            <person name="Brym M."/>
            <person name="Khazi F."/>
            <person name="Huang T."/>
            <person name="Chambers A.H."/>
        </authorList>
    </citation>
    <scope>NUCLEOTIDE SEQUENCE [LARGE SCALE GENOMIC DNA]</scope>
    <source>
        <tissue evidence="3">Leaf</tissue>
    </source>
</reference>
<sequence>MRKLNRESWLGMMRRGRKRELTDPGKVNIGVLTFEVSTLMSKAVHLWNSLADEQIARLRDEVLHLEGVRKLVSDDDDFLLGLALAEIMDSVDSLSRAVARLGKRSVDPALQRFEHLFEDLIKNDSDSYGFQYAGKKMGRKVKKMERFVAAGANLYQELEVLAELEQGLRRLQANQDTRHAGNSSSVFKQKVVWQRQAVKCLREASLWNRSFEYTARLLARSVFTVVCRIKLVFGFHQKDSSTYSKTLSQFSRSYSVSGVIHSPVFPSDGRGIHRFASGPITVSTSKSGSIAGASHPTLPLRSKWSISSRTFRGCIVGDNHSPVLHSCVPIDEANPKPSSLNFPIGEESESDAAEPSLNIFSSNRSLAFFGCRRKLLSAPPSTLGAAALALHYANVIIVIEKLAASPHLIADEARDDLYGMLPTSIRAALRLRLKSYAKNLLASVYDPELASEWGDAIARILEWLSPLAHNMIKWQSDRNFEQQHLVSTNNVLLLQTLHYANQLKTEAAITELLVGLNYLWRFRRELNAKAMVE</sequence>
<dbReference type="Pfam" id="PF05003">
    <property type="entry name" value="DUF668"/>
    <property type="match status" value="1"/>
</dbReference>
<accession>A0A835UHQ1</accession>
<dbReference type="GO" id="GO:0045927">
    <property type="term" value="P:positive regulation of growth"/>
    <property type="evidence" value="ECO:0007669"/>
    <property type="project" value="InterPro"/>
</dbReference>
<evidence type="ECO:0000313" key="3">
    <source>
        <dbReference type="EMBL" id="KAG0461275.1"/>
    </source>
</evidence>
<dbReference type="OrthoDB" id="447953at2759"/>
<evidence type="ECO:0000313" key="4">
    <source>
        <dbReference type="Proteomes" id="UP000636800"/>
    </source>
</evidence>
<feature type="domain" description="DUF3475" evidence="2">
    <location>
        <begin position="31"/>
        <end position="87"/>
    </location>
</feature>
<dbReference type="PANTHER" id="PTHR31371:SF20">
    <property type="entry name" value="OS12G0146500 PROTEIN"/>
    <property type="match status" value="1"/>
</dbReference>
<dbReference type="Proteomes" id="UP000636800">
    <property type="component" value="Chromosome 11"/>
</dbReference>
<dbReference type="InterPro" id="IPR021864">
    <property type="entry name" value="DUF3475"/>
</dbReference>
<feature type="domain" description="DUF668" evidence="1">
    <location>
        <begin position="382"/>
        <end position="473"/>
    </location>
</feature>
<dbReference type="AlphaFoldDB" id="A0A835UHQ1"/>
<evidence type="ECO:0000259" key="1">
    <source>
        <dbReference type="Pfam" id="PF05003"/>
    </source>
</evidence>
<organism evidence="3 4">
    <name type="scientific">Vanilla planifolia</name>
    <name type="common">Vanilla</name>
    <dbReference type="NCBI Taxonomy" id="51239"/>
    <lineage>
        <taxon>Eukaryota</taxon>
        <taxon>Viridiplantae</taxon>
        <taxon>Streptophyta</taxon>
        <taxon>Embryophyta</taxon>
        <taxon>Tracheophyta</taxon>
        <taxon>Spermatophyta</taxon>
        <taxon>Magnoliopsida</taxon>
        <taxon>Liliopsida</taxon>
        <taxon>Asparagales</taxon>
        <taxon>Orchidaceae</taxon>
        <taxon>Vanilloideae</taxon>
        <taxon>Vanilleae</taxon>
        <taxon>Vanilla</taxon>
    </lineage>
</organism>
<dbReference type="InterPro" id="IPR007700">
    <property type="entry name" value="DUF668"/>
</dbReference>
<dbReference type="EMBL" id="JADCNL010000011">
    <property type="protein sequence ID" value="KAG0461275.1"/>
    <property type="molecule type" value="Genomic_DNA"/>
</dbReference>
<gene>
    <name evidence="3" type="ORF">HPP92_021572</name>
</gene>
<proteinExistence type="predicted"/>
<dbReference type="Pfam" id="PF11961">
    <property type="entry name" value="DUF3475"/>
    <property type="match status" value="1"/>
</dbReference>
<protein>
    <submittedName>
        <fullName evidence="3">Uncharacterized protein</fullName>
    </submittedName>
</protein>
<name>A0A835UHQ1_VANPL</name>
<evidence type="ECO:0000259" key="2">
    <source>
        <dbReference type="Pfam" id="PF11961"/>
    </source>
</evidence>
<dbReference type="PANTHER" id="PTHR31371">
    <property type="entry name" value="BNAC09G50660D PROTEIN"/>
    <property type="match status" value="1"/>
</dbReference>
<comment type="caution">
    <text evidence="3">The sequence shown here is derived from an EMBL/GenBank/DDBJ whole genome shotgun (WGS) entry which is preliminary data.</text>
</comment>